<evidence type="ECO:0000313" key="2">
    <source>
        <dbReference type="EMBL" id="XDV67759.1"/>
    </source>
</evidence>
<dbReference type="GO" id="GO:0004197">
    <property type="term" value="F:cysteine-type endopeptidase activity"/>
    <property type="evidence" value="ECO:0007669"/>
    <property type="project" value="InterPro"/>
</dbReference>
<dbReference type="InterPro" id="IPR011600">
    <property type="entry name" value="Pept_C14_caspase"/>
</dbReference>
<dbReference type="EMBL" id="CP165727">
    <property type="protein sequence ID" value="XDV67759.1"/>
    <property type="molecule type" value="Genomic_DNA"/>
</dbReference>
<gene>
    <name evidence="2" type="ORF">AB5J51_35000</name>
</gene>
<proteinExistence type="predicted"/>
<dbReference type="RefSeq" id="WP_369779496.1">
    <property type="nucleotide sequence ID" value="NZ_CP165727.1"/>
</dbReference>
<evidence type="ECO:0000259" key="1">
    <source>
        <dbReference type="Pfam" id="PF00656"/>
    </source>
</evidence>
<protein>
    <submittedName>
        <fullName evidence="2">Caspase domain-containing protein</fullName>
    </submittedName>
</protein>
<sequence length="266" mass="29266">MPAGVSIHVGLNNVDPSKYGGWDGQLMACENDARDMAELARGAGFDDTVILTRDATVDTITAALRKAAGKLGGGDILLLTYSGHGGQMPDTEGDEPDELDETLVFFDRQFLDDELHREFQKFHKDVRIITFLDCCHSGTATELIDGSAQGEAVRLMPVLKQQQIFERDKAFFQDLQRELRSTNGNGAEPGVVLISACQDDQVALDGRVNGKFTETLLKVWNGGAFTGDYETFHRDIKKRMPATQMPNFFTTGRPDAGFLGQKPFTI</sequence>
<dbReference type="SUPFAM" id="SSF52129">
    <property type="entry name" value="Caspase-like"/>
    <property type="match status" value="1"/>
</dbReference>
<dbReference type="PANTHER" id="PTHR48104">
    <property type="entry name" value="METACASPASE-4"/>
    <property type="match status" value="1"/>
</dbReference>
<reference evidence="2" key="1">
    <citation type="submission" date="2024-08" db="EMBL/GenBank/DDBJ databases">
        <authorList>
            <person name="Yu S.T."/>
        </authorList>
    </citation>
    <scope>NUCLEOTIDE SEQUENCE</scope>
    <source>
        <strain evidence="2">R33</strain>
    </source>
</reference>
<dbReference type="GO" id="GO:0005737">
    <property type="term" value="C:cytoplasm"/>
    <property type="evidence" value="ECO:0007669"/>
    <property type="project" value="TreeGrafter"/>
</dbReference>
<dbReference type="GO" id="GO:0006508">
    <property type="term" value="P:proteolysis"/>
    <property type="evidence" value="ECO:0007669"/>
    <property type="project" value="InterPro"/>
</dbReference>
<dbReference type="Gene3D" id="3.40.50.1460">
    <property type="match status" value="1"/>
</dbReference>
<accession>A0AB39YCC2</accession>
<feature type="domain" description="Peptidase C14 caspase" evidence="1">
    <location>
        <begin position="17"/>
        <end position="250"/>
    </location>
</feature>
<dbReference type="PANTHER" id="PTHR48104:SF30">
    <property type="entry name" value="METACASPASE-1"/>
    <property type="match status" value="1"/>
</dbReference>
<name>A0AB39YCC2_9ACTN</name>
<dbReference type="Pfam" id="PF00656">
    <property type="entry name" value="Peptidase_C14"/>
    <property type="match status" value="1"/>
</dbReference>
<organism evidence="2">
    <name type="scientific">Streptomyces sp. R33</name>
    <dbReference type="NCBI Taxonomy" id="3238629"/>
    <lineage>
        <taxon>Bacteria</taxon>
        <taxon>Bacillati</taxon>
        <taxon>Actinomycetota</taxon>
        <taxon>Actinomycetes</taxon>
        <taxon>Kitasatosporales</taxon>
        <taxon>Streptomycetaceae</taxon>
        <taxon>Streptomyces</taxon>
    </lineage>
</organism>
<dbReference type="InterPro" id="IPR029030">
    <property type="entry name" value="Caspase-like_dom_sf"/>
</dbReference>
<dbReference type="AlphaFoldDB" id="A0AB39YCC2"/>
<dbReference type="InterPro" id="IPR050452">
    <property type="entry name" value="Metacaspase"/>
</dbReference>